<evidence type="ECO:0000256" key="3">
    <source>
        <dbReference type="SAM" id="MobiDB-lite"/>
    </source>
</evidence>
<evidence type="ECO:0000256" key="2">
    <source>
        <dbReference type="ARBA" id="ARBA00023239"/>
    </source>
</evidence>
<organism evidence="4 5">
    <name type="scientific">Rubricella aquisinus</name>
    <dbReference type="NCBI Taxonomy" id="2028108"/>
    <lineage>
        <taxon>Bacteria</taxon>
        <taxon>Pseudomonadati</taxon>
        <taxon>Pseudomonadota</taxon>
        <taxon>Alphaproteobacteria</taxon>
        <taxon>Rhodobacterales</taxon>
        <taxon>Paracoccaceae</taxon>
        <taxon>Rubricella</taxon>
    </lineage>
</organism>
<evidence type="ECO:0000313" key="5">
    <source>
        <dbReference type="Proteomes" id="UP000553766"/>
    </source>
</evidence>
<dbReference type="EMBL" id="JACIJS010000004">
    <property type="protein sequence ID" value="MBB5515373.1"/>
    <property type="molecule type" value="Genomic_DNA"/>
</dbReference>
<dbReference type="Gene3D" id="3.90.226.10">
    <property type="entry name" value="2-enoyl-CoA Hydratase, Chain A, domain 1"/>
    <property type="match status" value="1"/>
</dbReference>
<proteinExistence type="inferred from homology"/>
<protein>
    <submittedName>
        <fullName evidence="4">Enoyl-CoA hydratase/carnithine racemase</fullName>
    </submittedName>
</protein>
<dbReference type="Gene3D" id="1.10.12.10">
    <property type="entry name" value="Lyase 2-enoyl-coa Hydratase, Chain A, domain 2"/>
    <property type="match status" value="1"/>
</dbReference>
<reference evidence="4 5" key="1">
    <citation type="submission" date="2020-08" db="EMBL/GenBank/DDBJ databases">
        <title>Genomic Encyclopedia of Type Strains, Phase IV (KMG-IV): sequencing the most valuable type-strain genomes for metagenomic binning, comparative biology and taxonomic classification.</title>
        <authorList>
            <person name="Goeker M."/>
        </authorList>
    </citation>
    <scope>NUCLEOTIDE SEQUENCE [LARGE SCALE GENOMIC DNA]</scope>
    <source>
        <strain evidence="4 5">DSM 103377</strain>
    </source>
</reference>
<dbReference type="PANTHER" id="PTHR11941:SF54">
    <property type="entry name" value="ENOYL-COA HYDRATASE, MITOCHONDRIAL"/>
    <property type="match status" value="1"/>
</dbReference>
<dbReference type="SUPFAM" id="SSF52096">
    <property type="entry name" value="ClpP/crotonase"/>
    <property type="match status" value="1"/>
</dbReference>
<dbReference type="InterPro" id="IPR014748">
    <property type="entry name" value="Enoyl-CoA_hydra_C"/>
</dbReference>
<comment type="caution">
    <text evidence="4">The sequence shown here is derived from an EMBL/GenBank/DDBJ whole genome shotgun (WGS) entry which is preliminary data.</text>
</comment>
<sequence>MSEITLSYDGPVAVLTVSNTAKLNALTMAMLDALDGYLSKIDRDPGTRAVIVTGAGEKAFCCGADIAEWGALSPAEFARGWVRDGHRIFDRLARLSKPTIAAVNGHAFGGGLELAAACDVRVMSPRATLALPEAKVGIVPGWSGTQRLMRLMPEPVVKEMALFGRRISAERALGFGFVAEVADNALGAAIQIAQDLADISPRANEITKAMIHAAVGEDRGAAIEALGAAAAGPSADRDEGVDAFLNKRSPDFTGQ</sequence>
<dbReference type="FunFam" id="3.90.226.10:FF:000009">
    <property type="entry name" value="Carnitinyl-CoA dehydratase"/>
    <property type="match status" value="1"/>
</dbReference>
<dbReference type="GO" id="GO:0016829">
    <property type="term" value="F:lyase activity"/>
    <property type="evidence" value="ECO:0007669"/>
    <property type="project" value="UniProtKB-KW"/>
</dbReference>
<comment type="similarity">
    <text evidence="1">Belongs to the enoyl-CoA hydratase/isomerase family.</text>
</comment>
<keyword evidence="2" id="KW-0456">Lyase</keyword>
<dbReference type="RefSeq" id="WP_184009929.1">
    <property type="nucleotide sequence ID" value="NZ_JACIJS010000004.1"/>
</dbReference>
<evidence type="ECO:0000313" key="4">
    <source>
        <dbReference type="EMBL" id="MBB5515373.1"/>
    </source>
</evidence>
<name>A0A840WMQ4_9RHOB</name>
<dbReference type="InterPro" id="IPR001753">
    <property type="entry name" value="Enoyl-CoA_hydra/iso"/>
</dbReference>
<dbReference type="PANTHER" id="PTHR11941">
    <property type="entry name" value="ENOYL-COA HYDRATASE-RELATED"/>
    <property type="match status" value="1"/>
</dbReference>
<feature type="region of interest" description="Disordered" evidence="3">
    <location>
        <begin position="232"/>
        <end position="255"/>
    </location>
</feature>
<dbReference type="GO" id="GO:0006635">
    <property type="term" value="P:fatty acid beta-oxidation"/>
    <property type="evidence" value="ECO:0007669"/>
    <property type="project" value="TreeGrafter"/>
</dbReference>
<gene>
    <name evidence="4" type="ORF">FHS89_001385</name>
</gene>
<accession>A0A840WMQ4</accession>
<dbReference type="InterPro" id="IPR029045">
    <property type="entry name" value="ClpP/crotonase-like_dom_sf"/>
</dbReference>
<evidence type="ECO:0000256" key="1">
    <source>
        <dbReference type="ARBA" id="ARBA00005254"/>
    </source>
</evidence>
<dbReference type="Pfam" id="PF00378">
    <property type="entry name" value="ECH_1"/>
    <property type="match status" value="1"/>
</dbReference>
<dbReference type="AlphaFoldDB" id="A0A840WMQ4"/>
<keyword evidence="5" id="KW-1185">Reference proteome</keyword>
<dbReference type="Proteomes" id="UP000553766">
    <property type="component" value="Unassembled WGS sequence"/>
</dbReference>
<dbReference type="CDD" id="cd06558">
    <property type="entry name" value="crotonase-like"/>
    <property type="match status" value="1"/>
</dbReference>